<dbReference type="Gene3D" id="3.90.25.10">
    <property type="entry name" value="UDP-galactose 4-epimerase, domain 1"/>
    <property type="match status" value="1"/>
</dbReference>
<evidence type="ECO:0000256" key="1">
    <source>
        <dbReference type="ARBA" id="ARBA00000188"/>
    </source>
</evidence>
<keyword evidence="9" id="KW-1185">Reference proteome</keyword>
<dbReference type="OrthoDB" id="9779041at2"/>
<organism evidence="8 9">
    <name type="scientific">Agromyces aureus</name>
    <dbReference type="NCBI Taxonomy" id="453304"/>
    <lineage>
        <taxon>Bacteria</taxon>
        <taxon>Bacillati</taxon>
        <taxon>Actinomycetota</taxon>
        <taxon>Actinomycetes</taxon>
        <taxon>Micrococcales</taxon>
        <taxon>Microbacteriaceae</taxon>
        <taxon>Agromyces</taxon>
    </lineage>
</organism>
<gene>
    <name evidence="8" type="ORF">ATC03_14075</name>
</gene>
<dbReference type="EC" id="4.2.1.47" evidence="4"/>
<reference evidence="9" key="2">
    <citation type="submission" date="2016-01" db="EMBL/GenBank/DDBJ databases">
        <title>Complete genome sequence of Agromyces aureus AR33T and comparison with related organisms.</title>
        <authorList>
            <person name="Corretto E."/>
            <person name="Antonielli L."/>
            <person name="Sessitsch A."/>
            <person name="Brader G."/>
        </authorList>
    </citation>
    <scope>NUCLEOTIDE SEQUENCE [LARGE SCALE GENOMIC DNA]</scope>
    <source>
        <strain evidence="9">AR33</strain>
    </source>
</reference>
<dbReference type="GO" id="GO:0042351">
    <property type="term" value="P:'de novo' GDP-L-fucose biosynthetic process"/>
    <property type="evidence" value="ECO:0007669"/>
    <property type="project" value="TreeGrafter"/>
</dbReference>
<proteinExistence type="inferred from homology"/>
<comment type="similarity">
    <text evidence="3">Belongs to the NAD(P)-dependent epimerase/dehydratase family. GDP-mannose 4,6-dehydratase subfamily.</text>
</comment>
<evidence type="ECO:0000256" key="3">
    <source>
        <dbReference type="ARBA" id="ARBA00009263"/>
    </source>
</evidence>
<evidence type="ECO:0000259" key="7">
    <source>
        <dbReference type="Pfam" id="PF16363"/>
    </source>
</evidence>
<dbReference type="PANTHER" id="PTHR43715:SF1">
    <property type="entry name" value="GDP-MANNOSE 4,6 DEHYDRATASE"/>
    <property type="match status" value="1"/>
</dbReference>
<sequence length="324" mass="34794">MTRVFITGATGQDGSYLVERLVAEGAEVHALVRRRFEPGANALPSEVVEHVADLATPAALRDAINAAEPDVIYNLGGISSVAASWADPLATSAVTGTAVGVILETAWQLRTRHDRDVRVIQASSAEIFAGTSIVPQNESTPVSPINPYGAAKSYAAHLVDVYRRRGLHASSAILYNHESPRRPIAFVTRKITNGAAAIAAGTQDQLTLGDLTVRRDWGWAPDFVDALVRIASADRPSDYVVATGVSHTIEDFLTAAFDEAGIGDWRPYVQTDPRFIRPTDAADLRGDASKIAEELGWTPSVGFEDLVRRMVRHDVGRADTSVTG</sequence>
<evidence type="ECO:0000256" key="6">
    <source>
        <dbReference type="ARBA" id="ARBA00059383"/>
    </source>
</evidence>
<dbReference type="RefSeq" id="WP_067878368.1">
    <property type="nucleotide sequence ID" value="NZ_CP013979.1"/>
</dbReference>
<dbReference type="Proteomes" id="UP000078437">
    <property type="component" value="Chromosome"/>
</dbReference>
<dbReference type="CDD" id="cd05260">
    <property type="entry name" value="GDP_MD_SDR_e"/>
    <property type="match status" value="1"/>
</dbReference>
<dbReference type="STRING" id="453304.ATC03_14075"/>
<protein>
    <recommendedName>
        <fullName evidence="4">GDP-mannose 4,6-dehydratase</fullName>
        <ecNumber evidence="4">4.2.1.47</ecNumber>
    </recommendedName>
</protein>
<dbReference type="SUPFAM" id="SSF51735">
    <property type="entry name" value="NAD(P)-binding Rossmann-fold domains"/>
    <property type="match status" value="1"/>
</dbReference>
<feature type="domain" description="NAD(P)-binding" evidence="7">
    <location>
        <begin position="5"/>
        <end position="310"/>
    </location>
</feature>
<dbReference type="Pfam" id="PF16363">
    <property type="entry name" value="GDP_Man_Dehyd"/>
    <property type="match status" value="1"/>
</dbReference>
<evidence type="ECO:0000313" key="8">
    <source>
        <dbReference type="EMBL" id="ANJ27668.1"/>
    </source>
</evidence>
<accession>A0A191WHL4</accession>
<dbReference type="AlphaFoldDB" id="A0A191WHL4"/>
<dbReference type="EMBL" id="CP013979">
    <property type="protein sequence ID" value="ANJ27668.1"/>
    <property type="molecule type" value="Genomic_DNA"/>
</dbReference>
<dbReference type="GO" id="GO:0008446">
    <property type="term" value="F:GDP-mannose 4,6-dehydratase activity"/>
    <property type="evidence" value="ECO:0007669"/>
    <property type="project" value="UniProtKB-EC"/>
</dbReference>
<comment type="function">
    <text evidence="6">Catalyzes the conversion of GDP-D-mannose to GDP-4-dehydro-6-deoxy-D-mannose.</text>
</comment>
<reference evidence="8 9" key="1">
    <citation type="journal article" date="2016" name="Int. J. Syst. Evol. Microbiol.">
        <title>Agromyces aureus sp. nov., isolated from the rhizosphere of Salix caprea L. grown in a heavy-metal-contaminated soil.</title>
        <authorList>
            <person name="Corretto E."/>
            <person name="Antonielli L."/>
            <person name="Sessitsch A."/>
            <person name="Compant S."/>
            <person name="Gorfer M."/>
            <person name="Kuffner M."/>
            <person name="Brader G."/>
        </authorList>
    </citation>
    <scope>NUCLEOTIDE SEQUENCE [LARGE SCALE GENOMIC DNA]</scope>
    <source>
        <strain evidence="8 9">AR33</strain>
    </source>
</reference>
<comment type="catalytic activity">
    <reaction evidence="1">
        <text>GDP-alpha-D-mannose = GDP-4-dehydro-alpha-D-rhamnose + H2O</text>
        <dbReference type="Rhea" id="RHEA:23820"/>
        <dbReference type="ChEBI" id="CHEBI:15377"/>
        <dbReference type="ChEBI" id="CHEBI:57527"/>
        <dbReference type="ChEBI" id="CHEBI:57964"/>
        <dbReference type="EC" id="4.2.1.47"/>
    </reaction>
</comment>
<dbReference type="PANTHER" id="PTHR43715">
    <property type="entry name" value="GDP-MANNOSE 4,6-DEHYDRATASE"/>
    <property type="match status" value="1"/>
</dbReference>
<dbReference type="Gene3D" id="3.40.50.720">
    <property type="entry name" value="NAD(P)-binding Rossmann-like Domain"/>
    <property type="match status" value="1"/>
</dbReference>
<evidence type="ECO:0000256" key="2">
    <source>
        <dbReference type="ARBA" id="ARBA00001937"/>
    </source>
</evidence>
<evidence type="ECO:0000256" key="5">
    <source>
        <dbReference type="ARBA" id="ARBA00023239"/>
    </source>
</evidence>
<dbReference type="FunFam" id="3.40.50.720:FF:000924">
    <property type="entry name" value="GDP-mannose 4,6 dehydratase"/>
    <property type="match status" value="1"/>
</dbReference>
<dbReference type="InterPro" id="IPR036291">
    <property type="entry name" value="NAD(P)-bd_dom_sf"/>
</dbReference>
<keyword evidence="5" id="KW-0456">Lyase</keyword>
<dbReference type="InterPro" id="IPR006368">
    <property type="entry name" value="GDP_Man_deHydtase"/>
</dbReference>
<evidence type="ECO:0000313" key="9">
    <source>
        <dbReference type="Proteomes" id="UP000078437"/>
    </source>
</evidence>
<evidence type="ECO:0000256" key="4">
    <source>
        <dbReference type="ARBA" id="ARBA00011989"/>
    </source>
</evidence>
<dbReference type="InterPro" id="IPR016040">
    <property type="entry name" value="NAD(P)-bd_dom"/>
</dbReference>
<dbReference type="KEGG" id="agy:ATC03_14075"/>
<name>A0A191WHL4_9MICO</name>
<comment type="cofactor">
    <cofactor evidence="2">
        <name>NADP(+)</name>
        <dbReference type="ChEBI" id="CHEBI:58349"/>
    </cofactor>
</comment>